<evidence type="ECO:0000313" key="2">
    <source>
        <dbReference type="Proteomes" id="UP000243515"/>
    </source>
</evidence>
<gene>
    <name evidence="1" type="ORF">Egran_01351</name>
</gene>
<dbReference type="OrthoDB" id="3000060at2759"/>
<reference evidence="1 2" key="1">
    <citation type="journal article" date="2015" name="Environ. Microbiol.">
        <title>Metagenome sequence of Elaphomyces granulatus from sporocarp tissue reveals Ascomycota ectomycorrhizal fingerprints of genome expansion and a Proteobacteria-rich microbiome.</title>
        <authorList>
            <person name="Quandt C.A."/>
            <person name="Kohler A."/>
            <person name="Hesse C.N."/>
            <person name="Sharpton T.J."/>
            <person name="Martin F."/>
            <person name="Spatafora J.W."/>
        </authorList>
    </citation>
    <scope>NUCLEOTIDE SEQUENCE [LARGE SCALE GENOMIC DNA]</scope>
    <source>
        <strain evidence="1 2">OSC145934</strain>
    </source>
</reference>
<protein>
    <submittedName>
        <fullName evidence="1">Uncharacterized protein</fullName>
    </submittedName>
</protein>
<name>A0A232M3G9_9EURO</name>
<evidence type="ECO:0000313" key="1">
    <source>
        <dbReference type="EMBL" id="OXV10888.1"/>
    </source>
</evidence>
<keyword evidence="2" id="KW-1185">Reference proteome</keyword>
<dbReference type="AlphaFoldDB" id="A0A232M3G9"/>
<proteinExistence type="predicted"/>
<dbReference type="EMBL" id="NPHW01002708">
    <property type="protein sequence ID" value="OXV10888.1"/>
    <property type="molecule type" value="Genomic_DNA"/>
</dbReference>
<organism evidence="1 2">
    <name type="scientific">Elaphomyces granulatus</name>
    <dbReference type="NCBI Taxonomy" id="519963"/>
    <lineage>
        <taxon>Eukaryota</taxon>
        <taxon>Fungi</taxon>
        <taxon>Dikarya</taxon>
        <taxon>Ascomycota</taxon>
        <taxon>Pezizomycotina</taxon>
        <taxon>Eurotiomycetes</taxon>
        <taxon>Eurotiomycetidae</taxon>
        <taxon>Eurotiales</taxon>
        <taxon>Elaphomycetaceae</taxon>
        <taxon>Elaphomyces</taxon>
    </lineage>
</organism>
<accession>A0A232M3G9</accession>
<sequence length="548" mass="61953">MSFVSLCPPDVSPKTRIIAVCGVSDFNDEASPKIDGWFLSDFYLFHHLFSPLNVPTSTQIWLTCEEPERLVEKYTEYLHGDPKNERRVVLDQDCLPRVAQAENLRVVPRADLLERFLSTLEEQSRLATDFDEHLLVLIFGHGDLDSHGILIGTKAHSSSNIDQTPTLHIKHVKRRLRPNIPVTLFLTSCYSGGWLVQPCTNRETFLNTTGVAAAGPAEESSSWPLSRSIGRASGGTVATAIVQSLIDIEGSDTEELEIRRHPTYISLATSVFYKLQQFGAFAIEPNVHFAAQDDAWEAHYQRRLGFPLDRLKDRWESLRSIPPSGYLDTELPGSAGGAPRRFGSLDKRKKLISLGRLYLASYPGPNNASPNLGYHAQLRSLIDGTDSVPVHIDNLFNVVAYRLSILHQADEVARYLGLSIGSVFDYCVENWKASYEKRAIRDRIFRLLVDRRVFELPLQHEGHAYTKPFMFLAIALVESGLEWHEIERKVRRAVELRSRRSRYLSHLWGGQRIIEDKGVLSHKRAFINAMKALGRRMKTSLSKQHSAS</sequence>
<dbReference type="Proteomes" id="UP000243515">
    <property type="component" value="Unassembled WGS sequence"/>
</dbReference>
<comment type="caution">
    <text evidence="1">The sequence shown here is derived from an EMBL/GenBank/DDBJ whole genome shotgun (WGS) entry which is preliminary data.</text>
</comment>